<dbReference type="SUPFAM" id="SSF54593">
    <property type="entry name" value="Glyoxalase/Bleomycin resistance protein/Dihydroxybiphenyl dioxygenase"/>
    <property type="match status" value="1"/>
</dbReference>
<dbReference type="Gene3D" id="3.10.180.10">
    <property type="entry name" value="2,3-Dihydroxybiphenyl 1,2-Dioxygenase, domain 1"/>
    <property type="match status" value="1"/>
</dbReference>
<reference evidence="2 3" key="1">
    <citation type="submission" date="2018-03" db="EMBL/GenBank/DDBJ databases">
        <title>Genomic Encyclopedia of Archaeal and Bacterial Type Strains, Phase II (KMG-II): from individual species to whole genera.</title>
        <authorList>
            <person name="Goeker M."/>
        </authorList>
    </citation>
    <scope>NUCLEOTIDE SEQUENCE [LARGE SCALE GENOMIC DNA]</scope>
    <source>
        <strain evidence="2 3">DSM 44889</strain>
    </source>
</reference>
<organism evidence="2 3">
    <name type="scientific">Quadrisphaera granulorum</name>
    <dbReference type="NCBI Taxonomy" id="317664"/>
    <lineage>
        <taxon>Bacteria</taxon>
        <taxon>Bacillati</taxon>
        <taxon>Actinomycetota</taxon>
        <taxon>Actinomycetes</taxon>
        <taxon>Kineosporiales</taxon>
        <taxon>Kineosporiaceae</taxon>
        <taxon>Quadrisphaera</taxon>
    </lineage>
</organism>
<dbReference type="OrthoDB" id="9798430at2"/>
<dbReference type="Proteomes" id="UP000245469">
    <property type="component" value="Unassembled WGS sequence"/>
</dbReference>
<dbReference type="AlphaFoldDB" id="A0A316AH47"/>
<comment type="caution">
    <text evidence="2">The sequence shown here is derived from an EMBL/GenBank/DDBJ whole genome shotgun (WGS) entry which is preliminary data.</text>
</comment>
<name>A0A316AH47_9ACTN</name>
<dbReference type="EMBL" id="QGDQ01000001">
    <property type="protein sequence ID" value="PWJ56224.1"/>
    <property type="molecule type" value="Genomic_DNA"/>
</dbReference>
<dbReference type="GO" id="GO:0051213">
    <property type="term" value="F:dioxygenase activity"/>
    <property type="evidence" value="ECO:0007669"/>
    <property type="project" value="UniProtKB-KW"/>
</dbReference>
<dbReference type="InterPro" id="IPR004360">
    <property type="entry name" value="Glyas_Fos-R_dOase_dom"/>
</dbReference>
<keyword evidence="2" id="KW-0560">Oxidoreductase</keyword>
<evidence type="ECO:0000259" key="1">
    <source>
        <dbReference type="PROSITE" id="PS51819"/>
    </source>
</evidence>
<dbReference type="Pfam" id="PF00903">
    <property type="entry name" value="Glyoxalase"/>
    <property type="match status" value="1"/>
</dbReference>
<keyword evidence="2" id="KW-0223">Dioxygenase</keyword>
<dbReference type="InterPro" id="IPR037523">
    <property type="entry name" value="VOC_core"/>
</dbReference>
<accession>A0A316AH47</accession>
<dbReference type="PROSITE" id="PS51819">
    <property type="entry name" value="VOC"/>
    <property type="match status" value="1"/>
</dbReference>
<proteinExistence type="predicted"/>
<protein>
    <submittedName>
        <fullName evidence="2">Catechol-2,3-dioxygenase</fullName>
    </submittedName>
</protein>
<evidence type="ECO:0000313" key="2">
    <source>
        <dbReference type="EMBL" id="PWJ56224.1"/>
    </source>
</evidence>
<feature type="domain" description="VOC" evidence="1">
    <location>
        <begin position="2"/>
        <end position="116"/>
    </location>
</feature>
<dbReference type="RefSeq" id="WP_109772417.1">
    <property type="nucleotide sequence ID" value="NZ_QGDQ01000001.1"/>
</dbReference>
<evidence type="ECO:0000313" key="3">
    <source>
        <dbReference type="Proteomes" id="UP000245469"/>
    </source>
</evidence>
<sequence>MKITSVTVPVDDLAEAERFYGRTLGLPVRRDRGAALVVTVGGTEVRLVEQQSERAVDHLAITVPADAFSAAKSWLRERVELMTLDGQDEFEGSLSWRSRSLYFSGPSGSVLELIARHRLPALAGDVPFGPEHLLCVSEVGVAVPDVPAAIRLLQEATGLKVFGEGVGETFAAVGDDDGLLIVVAEGRPWFPTSDRRVTATPRAVTATGVCAAPIQLQLGSTTVSLHGAEATISG</sequence>
<keyword evidence="3" id="KW-1185">Reference proteome</keyword>
<dbReference type="InterPro" id="IPR029068">
    <property type="entry name" value="Glyas_Bleomycin-R_OHBP_Dase"/>
</dbReference>
<gene>
    <name evidence="2" type="ORF">BXY45_101199</name>
</gene>
<dbReference type="CDD" id="cd06587">
    <property type="entry name" value="VOC"/>
    <property type="match status" value="1"/>
</dbReference>